<sequence>MSGFVIKQGNTFRLAALIRTYDGAALDLTGCTFTSQLRDVLGNVLAILTVQSIPGRMGIVQITTQADTSVWAAGRYRCDLRTVWPDGTVQSSQTFPVTVIAGVTLPAAGNAV</sequence>
<comment type="caution">
    <text evidence="1">The sequence shown here is derived from an EMBL/GenBank/DDBJ whole genome shotgun (WGS) entry which is preliminary data.</text>
</comment>
<name>A0ABQ6VSC6_9PROT</name>
<evidence type="ECO:0000313" key="2">
    <source>
        <dbReference type="Proteomes" id="UP000427842"/>
    </source>
</evidence>
<dbReference type="Proteomes" id="UP000427842">
    <property type="component" value="Unassembled WGS sequence"/>
</dbReference>
<dbReference type="EMBL" id="QYAZ01000001">
    <property type="protein sequence ID" value="KAB8123108.1"/>
    <property type="molecule type" value="Genomic_DNA"/>
</dbReference>
<protein>
    <recommendedName>
        <fullName evidence="3">Bacteriophage protein</fullName>
    </recommendedName>
</protein>
<reference evidence="1 2" key="1">
    <citation type="submission" date="2018-09" db="EMBL/GenBank/DDBJ databases">
        <title>Genome sequence and characterization of the bcs clusters for the production of nanocellulose from the low pH resistant strain Komagataeibacter medellinensis ID13488.</title>
        <authorList>
            <person name="Hernandez-Arriaga A.M."/>
            <person name="Del Cerro C."/>
            <person name="Urbina L."/>
            <person name="Eceiza A."/>
            <person name="Retegi A."/>
            <person name="Prieto M.A."/>
        </authorList>
    </citation>
    <scope>NUCLEOTIDE SEQUENCE [LARGE SCALE GENOMIC DNA]</scope>
    <source>
        <strain evidence="1 2">ID13488</strain>
    </source>
</reference>
<dbReference type="RefSeq" id="WP_153467726.1">
    <property type="nucleotide sequence ID" value="NZ_QYAZ01000001.1"/>
</dbReference>
<evidence type="ECO:0000313" key="1">
    <source>
        <dbReference type="EMBL" id="KAB8123108.1"/>
    </source>
</evidence>
<gene>
    <name evidence="1" type="ORF">D3W54_01425</name>
</gene>
<accession>A0ABQ6VSC6</accession>
<proteinExistence type="predicted"/>
<organism evidence="1 2">
    <name type="scientific">Komagataeibacter medellinensis</name>
    <dbReference type="NCBI Taxonomy" id="1177712"/>
    <lineage>
        <taxon>Bacteria</taxon>
        <taxon>Pseudomonadati</taxon>
        <taxon>Pseudomonadota</taxon>
        <taxon>Alphaproteobacteria</taxon>
        <taxon>Acetobacterales</taxon>
        <taxon>Acetobacteraceae</taxon>
        <taxon>Komagataeibacter</taxon>
    </lineage>
</organism>
<keyword evidence="2" id="KW-1185">Reference proteome</keyword>
<evidence type="ECO:0008006" key="3">
    <source>
        <dbReference type="Google" id="ProtNLM"/>
    </source>
</evidence>